<dbReference type="Gene3D" id="2.40.400.10">
    <property type="entry name" value="Acetoacetate decarboxylase-like"/>
    <property type="match status" value="1"/>
</dbReference>
<dbReference type="GO" id="GO:0016829">
    <property type="term" value="F:lyase activity"/>
    <property type="evidence" value="ECO:0007669"/>
    <property type="project" value="InterPro"/>
</dbReference>
<name>A0A0S4QLC9_9ACTN</name>
<gene>
    <name evidence="1" type="ORF">Ga0074812_106355</name>
</gene>
<dbReference type="Pfam" id="PF06314">
    <property type="entry name" value="ADC"/>
    <property type="match status" value="1"/>
</dbReference>
<dbReference type="Proteomes" id="UP000198802">
    <property type="component" value="Unassembled WGS sequence"/>
</dbReference>
<keyword evidence="2" id="KW-1185">Reference proteome</keyword>
<dbReference type="InterPro" id="IPR010451">
    <property type="entry name" value="Acetoacetate_decarboxylase"/>
</dbReference>
<dbReference type="RefSeq" id="WP_091275632.1">
    <property type="nucleotide sequence ID" value="NZ_FAOZ01000006.1"/>
</dbReference>
<organism evidence="1 2">
    <name type="scientific">Parafrankia irregularis</name>
    <dbReference type="NCBI Taxonomy" id="795642"/>
    <lineage>
        <taxon>Bacteria</taxon>
        <taxon>Bacillati</taxon>
        <taxon>Actinomycetota</taxon>
        <taxon>Actinomycetes</taxon>
        <taxon>Frankiales</taxon>
        <taxon>Frankiaceae</taxon>
        <taxon>Parafrankia</taxon>
    </lineage>
</organism>
<protein>
    <submittedName>
        <fullName evidence="1">Acetoacetate decarboxylase (ADC)</fullName>
    </submittedName>
</protein>
<evidence type="ECO:0000313" key="2">
    <source>
        <dbReference type="Proteomes" id="UP000198802"/>
    </source>
</evidence>
<reference evidence="2" key="1">
    <citation type="submission" date="2015-11" db="EMBL/GenBank/DDBJ databases">
        <authorList>
            <person name="Varghese N."/>
        </authorList>
    </citation>
    <scope>NUCLEOTIDE SEQUENCE [LARGE SCALE GENOMIC DNA]</scope>
    <source>
        <strain evidence="2">DSM 45899</strain>
    </source>
</reference>
<dbReference type="InterPro" id="IPR023375">
    <property type="entry name" value="ADC_dom_sf"/>
</dbReference>
<dbReference type="SUPFAM" id="SSF160104">
    <property type="entry name" value="Acetoacetate decarboxylase-like"/>
    <property type="match status" value="1"/>
</dbReference>
<sequence>MAATHLWGTIDGTEITFPMRVEEFNAATLTYSVPARQAAALLPGSSFELVETAPGVGCLVIAACDFRRNPWGDYNELNVGFLSRPAGAGDETVGSFIYRMPVNQPFTCEAGNMVMGFPKTVETISAGYDGGGFTFRVSSPAGLPALTLGFPRRPAPLGPPVVLTVESYSYLDGHPYATAAEMEIGSDAVDPSEVSLELGEGPLADELRGLGLPVAPDSCVWGEGLRATFQLGRRLVTA</sequence>
<dbReference type="EMBL" id="FAOZ01000006">
    <property type="protein sequence ID" value="CUU56100.1"/>
    <property type="molecule type" value="Genomic_DNA"/>
</dbReference>
<dbReference type="AlphaFoldDB" id="A0A0S4QLC9"/>
<proteinExistence type="predicted"/>
<accession>A0A0S4QLC9</accession>
<evidence type="ECO:0000313" key="1">
    <source>
        <dbReference type="EMBL" id="CUU56100.1"/>
    </source>
</evidence>